<dbReference type="PROSITE" id="PS51257">
    <property type="entry name" value="PROKAR_LIPOPROTEIN"/>
    <property type="match status" value="1"/>
</dbReference>
<evidence type="ECO:0000259" key="1">
    <source>
        <dbReference type="Pfam" id="PF13349"/>
    </source>
</evidence>
<reference evidence="3" key="1">
    <citation type="submission" date="2023-07" db="EMBL/GenBank/DDBJ databases">
        <title>Dyadobacter sp. nov 'subterranea' isolated from contaminted grondwater.</title>
        <authorList>
            <person name="Szabo I."/>
            <person name="Al-Omari J."/>
            <person name="Szerdahelyi S.G."/>
            <person name="Rado J."/>
        </authorList>
    </citation>
    <scope>NUCLEOTIDE SEQUENCE [LARGE SCALE GENOMIC DNA]</scope>
    <source>
        <strain evidence="3">UP-52</strain>
    </source>
</reference>
<dbReference type="Pfam" id="PF13349">
    <property type="entry name" value="DUF4097"/>
    <property type="match status" value="1"/>
</dbReference>
<dbReference type="EMBL" id="JACYGY010000001">
    <property type="protein sequence ID" value="MBE9462950.1"/>
    <property type="molecule type" value="Genomic_DNA"/>
</dbReference>
<proteinExistence type="predicted"/>
<dbReference type="InterPro" id="IPR025164">
    <property type="entry name" value="Toastrack_DUF4097"/>
</dbReference>
<evidence type="ECO:0000313" key="2">
    <source>
        <dbReference type="EMBL" id="MBE9462950.1"/>
    </source>
</evidence>
<evidence type="ECO:0000313" key="3">
    <source>
        <dbReference type="Proteomes" id="UP000634134"/>
    </source>
</evidence>
<gene>
    <name evidence="2" type="ORF">IEE83_13775</name>
</gene>
<dbReference type="RefSeq" id="WP_194121114.1">
    <property type="nucleotide sequence ID" value="NZ_JACYGY010000001.1"/>
</dbReference>
<protein>
    <recommendedName>
        <fullName evidence="1">DUF4097 domain-containing protein</fullName>
    </recommendedName>
</protein>
<organism evidence="2 3">
    <name type="scientific">Dyadobacter subterraneus</name>
    <dbReference type="NCBI Taxonomy" id="2773304"/>
    <lineage>
        <taxon>Bacteria</taxon>
        <taxon>Pseudomonadati</taxon>
        <taxon>Bacteroidota</taxon>
        <taxon>Cytophagia</taxon>
        <taxon>Cytophagales</taxon>
        <taxon>Spirosomataceae</taxon>
        <taxon>Dyadobacter</taxon>
    </lineage>
</organism>
<comment type="caution">
    <text evidence="2">The sequence shown here is derived from an EMBL/GenBank/DDBJ whole genome shotgun (WGS) entry which is preliminary data.</text>
</comment>
<name>A0ABR9WBW0_9BACT</name>
<feature type="domain" description="DUF4097" evidence="1">
    <location>
        <begin position="145"/>
        <end position="258"/>
    </location>
</feature>
<keyword evidence="3" id="KW-1185">Reference proteome</keyword>
<dbReference type="Proteomes" id="UP000634134">
    <property type="component" value="Unassembled WGS sequence"/>
</dbReference>
<sequence length="286" mass="31924">MKQILIPLLAGVMFSCTHSQAQKLEFKEHLSKEFTISDGKNTLAIYNIFGSIKVKGYNGDKVVIEVDKTITADDKETLEEGKNEFKVSLEQKQDSVLGYISGPFDSRPNRNNRNWNNEKKIEYHYNLEYTVKVPYSMDLHVSTVNNGDVLVEDVAGLLHVANVNGAIKLTNAKGAADVKTINGNVDANYLAVPPGESKFKTLNGNITITYPNTLSADCQFKSFNGEFYTDFPEAETLPVKLVKNQETNQNKTTYKVNAETAIRIGKGGKVFKFETFNGNIYLKKQS</sequence>
<accession>A0ABR9WBW0</accession>